<comment type="caution">
    <text evidence="2">The sequence shown here is derived from an EMBL/GenBank/DDBJ whole genome shotgun (WGS) entry which is preliminary data.</text>
</comment>
<evidence type="ECO:0000256" key="1">
    <source>
        <dbReference type="SAM" id="MobiDB-lite"/>
    </source>
</evidence>
<keyword evidence="3" id="KW-1185">Reference proteome</keyword>
<dbReference type="EMBL" id="CADEAL010004194">
    <property type="protein sequence ID" value="CAB1454001.1"/>
    <property type="molecule type" value="Genomic_DNA"/>
</dbReference>
<feature type="region of interest" description="Disordered" evidence="1">
    <location>
        <begin position="1"/>
        <end position="62"/>
    </location>
</feature>
<feature type="compositionally biased region" description="Basic and acidic residues" evidence="1">
    <location>
        <begin position="225"/>
        <end position="252"/>
    </location>
</feature>
<reference evidence="2" key="1">
    <citation type="submission" date="2020-03" db="EMBL/GenBank/DDBJ databases">
        <authorList>
            <person name="Weist P."/>
        </authorList>
    </citation>
    <scope>NUCLEOTIDE SEQUENCE</scope>
</reference>
<dbReference type="Proteomes" id="UP001153269">
    <property type="component" value="Unassembled WGS sequence"/>
</dbReference>
<feature type="non-terminal residue" evidence="2">
    <location>
        <position position="288"/>
    </location>
</feature>
<evidence type="ECO:0000313" key="3">
    <source>
        <dbReference type="Proteomes" id="UP001153269"/>
    </source>
</evidence>
<evidence type="ECO:0000313" key="2">
    <source>
        <dbReference type="EMBL" id="CAB1454001.1"/>
    </source>
</evidence>
<feature type="compositionally biased region" description="Polar residues" evidence="1">
    <location>
        <begin position="1"/>
        <end position="10"/>
    </location>
</feature>
<gene>
    <name evidence="2" type="ORF">PLEPLA_LOCUS41761</name>
</gene>
<protein>
    <submittedName>
        <fullName evidence="2">Uncharacterized protein</fullName>
    </submittedName>
</protein>
<dbReference type="AlphaFoldDB" id="A0A9N7VTC6"/>
<feature type="region of interest" description="Disordered" evidence="1">
    <location>
        <begin position="219"/>
        <end position="265"/>
    </location>
</feature>
<sequence>MNRPFSSITNWGWKHRDNHWTSPPHSPHTPHDDNSRSSAASPLERIDIREISPQTQSKYPSRRIPLLEAPRAHRLPLAHFTSSTQASVKQQLAHRIQRRRSGHLRASETDPMVRLRNPRVFPLLSSSPVFLYSVTRCAPESGQVIGGSRWESQHRRASGVLREWVVEAVGWGVGVVGRHAEVSPAFSASTFNPCPARPPAVGGRRAFEVEQRNIRTGGGVCAPAQRERGESKRENEKERVIENAQKQERKILPEPPPTAAVDGGQVTTRCSRVSLSPQKATSSPASGP</sequence>
<organism evidence="2 3">
    <name type="scientific">Pleuronectes platessa</name>
    <name type="common">European plaice</name>
    <dbReference type="NCBI Taxonomy" id="8262"/>
    <lineage>
        <taxon>Eukaryota</taxon>
        <taxon>Metazoa</taxon>
        <taxon>Chordata</taxon>
        <taxon>Craniata</taxon>
        <taxon>Vertebrata</taxon>
        <taxon>Euteleostomi</taxon>
        <taxon>Actinopterygii</taxon>
        <taxon>Neopterygii</taxon>
        <taxon>Teleostei</taxon>
        <taxon>Neoteleostei</taxon>
        <taxon>Acanthomorphata</taxon>
        <taxon>Carangaria</taxon>
        <taxon>Pleuronectiformes</taxon>
        <taxon>Pleuronectoidei</taxon>
        <taxon>Pleuronectidae</taxon>
        <taxon>Pleuronectes</taxon>
    </lineage>
</organism>
<accession>A0A9N7VTC6</accession>
<proteinExistence type="predicted"/>
<name>A0A9N7VTC6_PLEPL</name>